<comment type="caution">
    <text evidence="2">The sequence shown here is derived from an EMBL/GenBank/DDBJ whole genome shotgun (WGS) entry which is preliminary data.</text>
</comment>
<dbReference type="SUPFAM" id="SSF54909">
    <property type="entry name" value="Dimeric alpha+beta barrel"/>
    <property type="match status" value="1"/>
</dbReference>
<dbReference type="InterPro" id="IPR050744">
    <property type="entry name" value="AI-2_Isomerase_LsrG"/>
</dbReference>
<dbReference type="InterPro" id="IPR011008">
    <property type="entry name" value="Dimeric_a/b-barrel"/>
</dbReference>
<proteinExistence type="predicted"/>
<name>A0A1J4NNF7_9ACTN</name>
<dbReference type="OrthoDB" id="3695636at2"/>
<keyword evidence="3" id="KW-1185">Reference proteome</keyword>
<dbReference type="GO" id="GO:0004497">
    <property type="term" value="F:monooxygenase activity"/>
    <property type="evidence" value="ECO:0007669"/>
    <property type="project" value="UniProtKB-KW"/>
</dbReference>
<dbReference type="Gene3D" id="3.30.70.100">
    <property type="match status" value="1"/>
</dbReference>
<evidence type="ECO:0000259" key="1">
    <source>
        <dbReference type="PROSITE" id="PS51725"/>
    </source>
</evidence>
<dbReference type="STRING" id="1428628.WN71_031755"/>
<dbReference type="Pfam" id="PF03992">
    <property type="entry name" value="ABM"/>
    <property type="match status" value="1"/>
</dbReference>
<gene>
    <name evidence="2" type="ORF">WN71_031755</name>
</gene>
<accession>A0A1J4NNF7</accession>
<reference evidence="2" key="1">
    <citation type="submission" date="2016-10" db="EMBL/GenBank/DDBJ databases">
        <title>Genome sequence of Streptomyces mangrovisoli MUSC 149.</title>
        <authorList>
            <person name="Lee L.-H."/>
            <person name="Ser H.-L."/>
        </authorList>
    </citation>
    <scope>NUCLEOTIDE SEQUENCE [LARGE SCALE GENOMIC DNA]</scope>
    <source>
        <strain evidence="2">MUSC 149</strain>
    </source>
</reference>
<keyword evidence="2" id="KW-0503">Monooxygenase</keyword>
<dbReference type="AlphaFoldDB" id="A0A1J4NNF7"/>
<evidence type="ECO:0000313" key="3">
    <source>
        <dbReference type="Proteomes" id="UP000034196"/>
    </source>
</evidence>
<dbReference type="EMBL" id="LAVA02000090">
    <property type="protein sequence ID" value="OIJ63969.1"/>
    <property type="molecule type" value="Genomic_DNA"/>
</dbReference>
<evidence type="ECO:0000313" key="2">
    <source>
        <dbReference type="EMBL" id="OIJ63969.1"/>
    </source>
</evidence>
<dbReference type="Proteomes" id="UP000034196">
    <property type="component" value="Unassembled WGS sequence"/>
</dbReference>
<dbReference type="PANTHER" id="PTHR33336:SF15">
    <property type="entry name" value="ABM DOMAIN-CONTAINING PROTEIN"/>
    <property type="match status" value="1"/>
</dbReference>
<sequence>MAYVVTAIWTARPGQEEVVRDAVEKLTPPSRQEPGNRFYQAYESPEEPGVFRLFEVYDDEAAYAAHGASEHFAEYGHGQAIPALANRERAFYETIG</sequence>
<dbReference type="PANTHER" id="PTHR33336">
    <property type="entry name" value="QUINOL MONOOXYGENASE YGIN-RELATED"/>
    <property type="match status" value="1"/>
</dbReference>
<feature type="domain" description="ABM" evidence="1">
    <location>
        <begin position="3"/>
        <end position="92"/>
    </location>
</feature>
<dbReference type="RefSeq" id="WP_046583808.1">
    <property type="nucleotide sequence ID" value="NZ_LAVA02000090.1"/>
</dbReference>
<organism evidence="2 3">
    <name type="scientific">Streptomyces mangrovisoli</name>
    <dbReference type="NCBI Taxonomy" id="1428628"/>
    <lineage>
        <taxon>Bacteria</taxon>
        <taxon>Bacillati</taxon>
        <taxon>Actinomycetota</taxon>
        <taxon>Actinomycetes</taxon>
        <taxon>Kitasatosporales</taxon>
        <taxon>Streptomycetaceae</taxon>
        <taxon>Streptomyces</taxon>
    </lineage>
</organism>
<protein>
    <submittedName>
        <fullName evidence="2">Antibiotic biosynthesis monooxygenase</fullName>
    </submittedName>
</protein>
<keyword evidence="2" id="KW-0560">Oxidoreductase</keyword>
<dbReference type="PROSITE" id="PS51725">
    <property type="entry name" value="ABM"/>
    <property type="match status" value="1"/>
</dbReference>
<dbReference type="InterPro" id="IPR007138">
    <property type="entry name" value="ABM_dom"/>
</dbReference>